<organism evidence="2 3">
    <name type="scientific">Brevundimonas albigilva</name>
    <dbReference type="NCBI Taxonomy" id="1312364"/>
    <lineage>
        <taxon>Bacteria</taxon>
        <taxon>Pseudomonadati</taxon>
        <taxon>Pseudomonadota</taxon>
        <taxon>Alphaproteobacteria</taxon>
        <taxon>Caulobacterales</taxon>
        <taxon>Caulobacteraceae</taxon>
        <taxon>Brevundimonas</taxon>
    </lineage>
</organism>
<evidence type="ECO:0000313" key="2">
    <source>
        <dbReference type="EMBL" id="URI14794.1"/>
    </source>
</evidence>
<dbReference type="RefSeq" id="WP_249749541.1">
    <property type="nucleotide sequence ID" value="NZ_CP097298.1"/>
</dbReference>
<evidence type="ECO:0000259" key="1">
    <source>
        <dbReference type="Pfam" id="PF03544"/>
    </source>
</evidence>
<dbReference type="InterPro" id="IPR037682">
    <property type="entry name" value="TonB_C"/>
</dbReference>
<gene>
    <name evidence="2" type="ORF">M8231_13395</name>
</gene>
<dbReference type="SUPFAM" id="SSF74653">
    <property type="entry name" value="TolA/TonB C-terminal domain"/>
    <property type="match status" value="1"/>
</dbReference>
<feature type="domain" description="TonB C-terminal" evidence="1">
    <location>
        <begin position="21"/>
        <end position="84"/>
    </location>
</feature>
<dbReference type="Pfam" id="PF03544">
    <property type="entry name" value="TonB_C"/>
    <property type="match status" value="1"/>
</dbReference>
<sequence>MRIGMIATLATCFVLVGCATTGERGYARINCLAEADGSVSDCRVVSEQPEGYGFGEAAIEAMSQGKLKARTAPARFETTIQFRLAPGGAPAPQ</sequence>
<keyword evidence="3" id="KW-1185">Reference proteome</keyword>
<proteinExistence type="predicted"/>
<dbReference type="PROSITE" id="PS51257">
    <property type="entry name" value="PROKAR_LIPOPROTEIN"/>
    <property type="match status" value="1"/>
</dbReference>
<accession>A0ABY4SLM4</accession>
<evidence type="ECO:0000313" key="3">
    <source>
        <dbReference type="Proteomes" id="UP001055429"/>
    </source>
</evidence>
<dbReference type="Gene3D" id="3.30.2420.10">
    <property type="entry name" value="TonB"/>
    <property type="match status" value="1"/>
</dbReference>
<protein>
    <submittedName>
        <fullName evidence="2">Energy transducer TonB</fullName>
    </submittedName>
</protein>
<reference evidence="2" key="1">
    <citation type="submission" date="2022-05" db="EMBL/GenBank/DDBJ databases">
        <title>Brevundimonas albigilva TT17 genome sequence.</title>
        <authorList>
            <person name="Lee K."/>
            <person name="Son H."/>
        </authorList>
    </citation>
    <scope>NUCLEOTIDE SEQUENCE</scope>
    <source>
        <strain evidence="2">TT17</strain>
    </source>
</reference>
<name>A0ABY4SLM4_9CAUL</name>
<dbReference type="EMBL" id="CP097649">
    <property type="protein sequence ID" value="URI14794.1"/>
    <property type="molecule type" value="Genomic_DNA"/>
</dbReference>
<dbReference type="Proteomes" id="UP001055429">
    <property type="component" value="Chromosome"/>
</dbReference>